<comment type="caution">
    <text evidence="5">The sequence shown here is derived from an EMBL/GenBank/DDBJ whole genome shotgun (WGS) entry which is preliminary data.</text>
</comment>
<dbReference type="PANTHER" id="PTHR11748:SF114">
    <property type="entry name" value="ARYL-ALCOHOL OXIDASE VANILLYL-ALCOHOL OXIDASE (AFU_ORTHOLOGUE AFUA_3G09500)-RELATED"/>
    <property type="match status" value="1"/>
</dbReference>
<dbReference type="GO" id="GO:0004458">
    <property type="term" value="F:D-lactate dehydrogenase (cytochrome) activity"/>
    <property type="evidence" value="ECO:0007669"/>
    <property type="project" value="TreeGrafter"/>
</dbReference>
<reference evidence="5" key="2">
    <citation type="submission" date="2020-09" db="EMBL/GenBank/DDBJ databases">
        <authorList>
            <person name="Sun Q."/>
            <person name="Ohkuma M."/>
        </authorList>
    </citation>
    <scope>NUCLEOTIDE SEQUENCE</scope>
    <source>
        <strain evidence="5">JCM 4059</strain>
    </source>
</reference>
<evidence type="ECO:0000259" key="4">
    <source>
        <dbReference type="PROSITE" id="PS51387"/>
    </source>
</evidence>
<dbReference type="GO" id="GO:1903457">
    <property type="term" value="P:lactate catabolic process"/>
    <property type="evidence" value="ECO:0007669"/>
    <property type="project" value="TreeGrafter"/>
</dbReference>
<dbReference type="InterPro" id="IPR016164">
    <property type="entry name" value="FAD-linked_Oxase-like_C"/>
</dbReference>
<evidence type="ECO:0000313" key="6">
    <source>
        <dbReference type="Proteomes" id="UP000638313"/>
    </source>
</evidence>
<dbReference type="GO" id="GO:0008720">
    <property type="term" value="F:D-lactate dehydrogenase (NAD+) activity"/>
    <property type="evidence" value="ECO:0007669"/>
    <property type="project" value="TreeGrafter"/>
</dbReference>
<gene>
    <name evidence="5" type="ORF">GCM10010218_37940</name>
</gene>
<feature type="domain" description="FAD-binding PCMH-type" evidence="4">
    <location>
        <begin position="45"/>
        <end position="218"/>
    </location>
</feature>
<keyword evidence="1" id="KW-0285">Flavoprotein</keyword>
<dbReference type="SUPFAM" id="SSF56176">
    <property type="entry name" value="FAD-binding/transporter-associated domain-like"/>
    <property type="match status" value="1"/>
</dbReference>
<dbReference type="Proteomes" id="UP000638313">
    <property type="component" value="Unassembled WGS sequence"/>
</dbReference>
<accession>A0A919B555</accession>
<evidence type="ECO:0000313" key="5">
    <source>
        <dbReference type="EMBL" id="GHF52894.1"/>
    </source>
</evidence>
<evidence type="ECO:0000256" key="2">
    <source>
        <dbReference type="ARBA" id="ARBA00022827"/>
    </source>
</evidence>
<dbReference type="InterPro" id="IPR036318">
    <property type="entry name" value="FAD-bd_PCMH-like_sf"/>
</dbReference>
<dbReference type="SUPFAM" id="SSF55103">
    <property type="entry name" value="FAD-linked oxidases, C-terminal domain"/>
    <property type="match status" value="1"/>
</dbReference>
<sequence length="486" mass="51277">MSGSGTPRERNWAAGLAEWRALLGTGRVDGTAHGLAEAGRCTFPGAPPPVCVLWPADRAEVAACLRIAHRWSLRVHPVSTGRNWGYGSACPPSSPAALMRLAGLDRIVDWDDRLGLVTVEPGVTFGALAAFLSARGSRWWPPATGAGPDVSVLGNALQRGLGRGPYRTIADTTAGLEAVLADGRTVRLAGGPGPSAQGFFLQGGPGVVTALTLALEPAPEYHQHVLFRVRQGGEGTLARAVDAARELLRRHGAGLTVDLLNRHRTGAGAGERSRPPDVLTGAWSGLAEIWADGPDALAMLRDRLLSGLSAAAGHWQLDPPGRGVPAPAGRDGLACAYRYKEGGLPDGVRPDPDRDGCGVLWFAPTIPMTGEEAARTVTLIERTVSAHGLEPSMSLRLGRRLLHCVTGLFWDRADEATESAATACHRRLEDLCGRLGVHPYRPVLGRLPQGAVHPGTRRLLTELTGALDPNGVLTVTTYGTYGEEAR</sequence>
<organism evidence="5 6">
    <name type="scientific">Streptomyces mashuensis</name>
    <dbReference type="NCBI Taxonomy" id="33904"/>
    <lineage>
        <taxon>Bacteria</taxon>
        <taxon>Bacillati</taxon>
        <taxon>Actinomycetota</taxon>
        <taxon>Actinomycetes</taxon>
        <taxon>Kitasatosporales</taxon>
        <taxon>Streptomycetaceae</taxon>
        <taxon>Streptomyces</taxon>
    </lineage>
</organism>
<dbReference type="Gene3D" id="3.30.43.10">
    <property type="entry name" value="Uridine Diphospho-n-acetylenolpyruvylglucosamine Reductase, domain 2"/>
    <property type="match status" value="1"/>
</dbReference>
<evidence type="ECO:0000256" key="3">
    <source>
        <dbReference type="ARBA" id="ARBA00023002"/>
    </source>
</evidence>
<dbReference type="InterPro" id="IPR016169">
    <property type="entry name" value="FAD-bd_PCMH_sub2"/>
</dbReference>
<proteinExistence type="predicted"/>
<dbReference type="PROSITE" id="PS51387">
    <property type="entry name" value="FAD_PCMH"/>
    <property type="match status" value="1"/>
</dbReference>
<reference evidence="5" key="1">
    <citation type="journal article" date="2014" name="Int. J. Syst. Evol. Microbiol.">
        <title>Complete genome sequence of Corynebacterium casei LMG S-19264T (=DSM 44701T), isolated from a smear-ripened cheese.</title>
        <authorList>
            <consortium name="US DOE Joint Genome Institute (JGI-PGF)"/>
            <person name="Walter F."/>
            <person name="Albersmeier A."/>
            <person name="Kalinowski J."/>
            <person name="Ruckert C."/>
        </authorList>
    </citation>
    <scope>NUCLEOTIDE SEQUENCE</scope>
    <source>
        <strain evidence="5">JCM 4059</strain>
    </source>
</reference>
<dbReference type="EMBL" id="BNBD01000007">
    <property type="protein sequence ID" value="GHF52894.1"/>
    <property type="molecule type" value="Genomic_DNA"/>
</dbReference>
<dbReference type="PANTHER" id="PTHR11748">
    <property type="entry name" value="D-LACTATE DEHYDROGENASE"/>
    <property type="match status" value="1"/>
</dbReference>
<dbReference type="InterPro" id="IPR016166">
    <property type="entry name" value="FAD-bd_PCMH"/>
</dbReference>
<dbReference type="InterPro" id="IPR016167">
    <property type="entry name" value="FAD-bd_PCMH_sub1"/>
</dbReference>
<keyword evidence="2" id="KW-0274">FAD</keyword>
<protein>
    <submittedName>
        <fullName evidence="5">4-cresol dehydrogenase</fullName>
    </submittedName>
</protein>
<dbReference type="AlphaFoldDB" id="A0A919B555"/>
<dbReference type="Pfam" id="PF01565">
    <property type="entry name" value="FAD_binding_4"/>
    <property type="match status" value="1"/>
</dbReference>
<evidence type="ECO:0000256" key="1">
    <source>
        <dbReference type="ARBA" id="ARBA00022630"/>
    </source>
</evidence>
<keyword evidence="6" id="KW-1185">Reference proteome</keyword>
<dbReference type="RefSeq" id="WP_190130819.1">
    <property type="nucleotide sequence ID" value="NZ_BNBD01000007.1"/>
</dbReference>
<keyword evidence="3" id="KW-0560">Oxidoreductase</keyword>
<dbReference type="Gene3D" id="3.40.462.10">
    <property type="entry name" value="FAD-linked oxidases, C-terminal domain"/>
    <property type="match status" value="1"/>
</dbReference>
<dbReference type="InterPro" id="IPR016170">
    <property type="entry name" value="Cytok_DH_C_sf"/>
</dbReference>
<dbReference type="Gene3D" id="3.30.465.10">
    <property type="match status" value="1"/>
</dbReference>
<dbReference type="InterPro" id="IPR006094">
    <property type="entry name" value="Oxid_FAD_bind_N"/>
</dbReference>
<dbReference type="GO" id="GO:0071949">
    <property type="term" value="F:FAD binding"/>
    <property type="evidence" value="ECO:0007669"/>
    <property type="project" value="InterPro"/>
</dbReference>
<name>A0A919B555_9ACTN</name>